<dbReference type="InterPro" id="IPR003856">
    <property type="entry name" value="LPS_length_determ_N"/>
</dbReference>
<accession>A0A268NZJ8</accession>
<comment type="caution">
    <text evidence="9">The sequence shown here is derived from an EMBL/GenBank/DDBJ whole genome shotgun (WGS) entry which is preliminary data.</text>
</comment>
<evidence type="ECO:0000313" key="9">
    <source>
        <dbReference type="EMBL" id="PAE88926.1"/>
    </source>
</evidence>
<evidence type="ECO:0000256" key="4">
    <source>
        <dbReference type="ARBA" id="ARBA00022692"/>
    </source>
</evidence>
<dbReference type="RefSeq" id="WP_011248650.1">
    <property type="nucleotide sequence ID" value="NZ_BOQQ01000004.1"/>
</dbReference>
<dbReference type="PANTHER" id="PTHR32309">
    <property type="entry name" value="TYROSINE-PROTEIN KINASE"/>
    <property type="match status" value="1"/>
</dbReference>
<sequence>MEETISLKEIFQTLKQRWRLLVAIPFFAMLVSAIISSFVLTPMYERSTQLLVNQAVPEGQLNQQVVRNNLELIDTYSEIIKSPRILNEVIEAEGLDMTYGDLEAAVSVGSQSNSQVVTITVESESPADATLLTNSIATVFQEQIPDIMSIDNVSILSEAEIGEDPTPVSPKPLLNIAIAFVVGLMAAVGLAFLLEYLDTTIKTEKDIENIIDLPVLGAVSNMDSVDAAAKKTS</sequence>
<dbReference type="Proteomes" id="UP000216207">
    <property type="component" value="Unassembled WGS sequence"/>
</dbReference>
<evidence type="ECO:0000256" key="6">
    <source>
        <dbReference type="ARBA" id="ARBA00023136"/>
    </source>
</evidence>
<dbReference type="InterPro" id="IPR050445">
    <property type="entry name" value="Bact_polysacc_biosynth/exp"/>
</dbReference>
<gene>
    <name evidence="9" type="ORF">CHH72_11165</name>
</gene>
<keyword evidence="4" id="KW-0812">Transmembrane</keyword>
<feature type="domain" description="Tyrosine-protein kinase G-rich" evidence="8">
    <location>
        <begin position="140"/>
        <end position="193"/>
    </location>
</feature>
<dbReference type="GO" id="GO:0004713">
    <property type="term" value="F:protein tyrosine kinase activity"/>
    <property type="evidence" value="ECO:0007669"/>
    <property type="project" value="TreeGrafter"/>
</dbReference>
<keyword evidence="5" id="KW-1133">Transmembrane helix</keyword>
<keyword evidence="6" id="KW-0472">Membrane</keyword>
<evidence type="ECO:0000259" key="7">
    <source>
        <dbReference type="Pfam" id="PF02706"/>
    </source>
</evidence>
<dbReference type="EMBL" id="NPCC01000012">
    <property type="protein sequence ID" value="PAE88926.1"/>
    <property type="molecule type" value="Genomic_DNA"/>
</dbReference>
<dbReference type="OMA" id="KPRPMLN"/>
<comment type="subcellular location">
    <subcellularLocation>
        <location evidence="1">Cell membrane</location>
        <topology evidence="1">Multi-pass membrane protein</topology>
    </subcellularLocation>
</comment>
<name>A0A268NZJ8_SHOCL</name>
<evidence type="ECO:0000259" key="8">
    <source>
        <dbReference type="Pfam" id="PF13807"/>
    </source>
</evidence>
<reference evidence="9 10" key="1">
    <citation type="submission" date="2017-07" db="EMBL/GenBank/DDBJ databases">
        <title>Isolation and whole genome analysis of endospore-forming bacteria from heroin.</title>
        <authorList>
            <person name="Kalinowski J."/>
            <person name="Ahrens B."/>
            <person name="Al-Dilaimi A."/>
            <person name="Winkler A."/>
            <person name="Wibberg D."/>
            <person name="Schleenbecker U."/>
            <person name="Ruckert C."/>
            <person name="Wolfel R."/>
            <person name="Grass G."/>
        </authorList>
    </citation>
    <scope>NUCLEOTIDE SEQUENCE [LARGE SCALE GENOMIC DNA]</scope>
    <source>
        <strain evidence="9 10">7539</strain>
    </source>
</reference>
<comment type="similarity">
    <text evidence="2">Belongs to the CpsC/CapA family.</text>
</comment>
<evidence type="ECO:0000256" key="5">
    <source>
        <dbReference type="ARBA" id="ARBA00022989"/>
    </source>
</evidence>
<evidence type="ECO:0000313" key="10">
    <source>
        <dbReference type="Proteomes" id="UP000216207"/>
    </source>
</evidence>
<dbReference type="GO" id="GO:0005886">
    <property type="term" value="C:plasma membrane"/>
    <property type="evidence" value="ECO:0007669"/>
    <property type="project" value="UniProtKB-SubCell"/>
</dbReference>
<dbReference type="Pfam" id="PF02706">
    <property type="entry name" value="Wzz"/>
    <property type="match status" value="1"/>
</dbReference>
<evidence type="ECO:0000256" key="3">
    <source>
        <dbReference type="ARBA" id="ARBA00022475"/>
    </source>
</evidence>
<evidence type="ECO:0000256" key="2">
    <source>
        <dbReference type="ARBA" id="ARBA00006683"/>
    </source>
</evidence>
<protein>
    <submittedName>
        <fullName evidence="9">Capsular biosynthesis protein</fullName>
    </submittedName>
</protein>
<organism evidence="9 10">
    <name type="scientific">Shouchella clausii</name>
    <name type="common">Alkalihalobacillus clausii</name>
    <dbReference type="NCBI Taxonomy" id="79880"/>
    <lineage>
        <taxon>Bacteria</taxon>
        <taxon>Bacillati</taxon>
        <taxon>Bacillota</taxon>
        <taxon>Bacilli</taxon>
        <taxon>Bacillales</taxon>
        <taxon>Bacillaceae</taxon>
        <taxon>Shouchella</taxon>
    </lineage>
</organism>
<proteinExistence type="inferred from homology"/>
<dbReference type="AlphaFoldDB" id="A0A268NZJ8"/>
<evidence type="ECO:0000256" key="1">
    <source>
        <dbReference type="ARBA" id="ARBA00004651"/>
    </source>
</evidence>
<keyword evidence="3" id="KW-1003">Cell membrane</keyword>
<feature type="domain" description="Polysaccharide chain length determinant N-terminal" evidence="7">
    <location>
        <begin position="3"/>
        <end position="91"/>
    </location>
</feature>
<dbReference type="InterPro" id="IPR032807">
    <property type="entry name" value="GNVR"/>
</dbReference>
<dbReference type="Pfam" id="PF13807">
    <property type="entry name" value="GNVR"/>
    <property type="match status" value="1"/>
</dbReference>
<dbReference type="PANTHER" id="PTHR32309:SF13">
    <property type="entry name" value="FERRIC ENTEROBACTIN TRANSPORT PROTEIN FEPE"/>
    <property type="match status" value="1"/>
</dbReference>